<accession>A0A0G4HES1</accession>
<feature type="region of interest" description="Disordered" evidence="1">
    <location>
        <begin position="236"/>
        <end position="282"/>
    </location>
</feature>
<protein>
    <submittedName>
        <fullName evidence="2">Uncharacterized protein</fullName>
    </submittedName>
</protein>
<organism evidence="2">
    <name type="scientific">Chromera velia CCMP2878</name>
    <dbReference type="NCBI Taxonomy" id="1169474"/>
    <lineage>
        <taxon>Eukaryota</taxon>
        <taxon>Sar</taxon>
        <taxon>Alveolata</taxon>
        <taxon>Colpodellida</taxon>
        <taxon>Chromeraceae</taxon>
        <taxon>Chromera</taxon>
    </lineage>
</organism>
<dbReference type="EMBL" id="CDMZ01002444">
    <property type="protein sequence ID" value="CEM42406.1"/>
    <property type="molecule type" value="Genomic_DNA"/>
</dbReference>
<reference evidence="2" key="1">
    <citation type="submission" date="2014-11" db="EMBL/GenBank/DDBJ databases">
        <authorList>
            <person name="Otto D Thomas"/>
            <person name="Naeem Raeece"/>
        </authorList>
    </citation>
    <scope>NUCLEOTIDE SEQUENCE</scope>
</reference>
<gene>
    <name evidence="2" type="ORF">Cvel_26720</name>
</gene>
<dbReference type="AlphaFoldDB" id="A0A0G4HES1"/>
<name>A0A0G4HES1_9ALVE</name>
<feature type="compositionally biased region" description="Acidic residues" evidence="1">
    <location>
        <begin position="242"/>
        <end position="277"/>
    </location>
</feature>
<evidence type="ECO:0000256" key="1">
    <source>
        <dbReference type="SAM" id="MobiDB-lite"/>
    </source>
</evidence>
<dbReference type="VEuPathDB" id="CryptoDB:Cvel_26720"/>
<proteinExistence type="predicted"/>
<sequence>MPHILGDKIFLSTHQISDEARQYLDTNDDEELKKLLTPYMTCNSDRQSFEMQQRWTVVPTKALLKQNVERCIVSNASTESEEELTKDEHLPLSVQQEDNCPSQSLSKGQSVCQDDNGLIDCRLKEMLKDPLYSTLLSCPLVATAEACTGIPALYSACCDACSAFGPAPEGATCRNDDSAVIPTLLEQDYTCMRVAQLIPCYMMSIDEVLLETFETGCMRTWYDQCMSEEEQSASVCAVPEVTEPEAEEEGAGDIESLQEADGGEQDAETEGETEEKECEVPPAEITECTDSDAQVECGLKQLLEDPMISPLLSCGLVATAEACTGIPALYSTCCDACSDYASLPEGATCGNDESAVVPTLMEQDYTCEGVLQLIPCYMLSFDESLLQTYKSGCTRTWYDKCAMESEKSELASVCDAPEEGGSGIQVLQFQKDPSNFFFDVVQDPVAPEPEQSASVPPQQRRLR</sequence>
<evidence type="ECO:0000313" key="2">
    <source>
        <dbReference type="EMBL" id="CEM42406.1"/>
    </source>
</evidence>